<dbReference type="InterPro" id="IPR000914">
    <property type="entry name" value="SBP_5_dom"/>
</dbReference>
<protein>
    <submittedName>
        <fullName evidence="4">ABC transporter substrate-binding protein</fullName>
    </submittedName>
</protein>
<dbReference type="Gene3D" id="3.40.190.10">
    <property type="entry name" value="Periplasmic binding protein-like II"/>
    <property type="match status" value="1"/>
</dbReference>
<dbReference type="Gene3D" id="3.10.105.10">
    <property type="entry name" value="Dipeptide-binding Protein, Domain 3"/>
    <property type="match status" value="1"/>
</dbReference>
<dbReference type="InParanoid" id="A0A4R5DK00"/>
<dbReference type="InterPro" id="IPR039424">
    <property type="entry name" value="SBP_5"/>
</dbReference>
<dbReference type="SUPFAM" id="SSF53850">
    <property type="entry name" value="Periplasmic binding protein-like II"/>
    <property type="match status" value="1"/>
</dbReference>
<sequence>MRRRIRSTSVRLAALVITAALAASACGSPSPGSGGPAPDDQGSGENVLVANIAEAVTTLDPARGSANGMATVGYAIYDTLMKVESLGDEPTPNIAESLEPNDDFTVWTMTLPAGLKFSDGTDFDAAAVKFNMDRHLDPDAGSTAAALLSSVESVTAPDETTVVFTLKYPFSNFPTVLAFDGSGTAGYVASPTALEEHGDDYTAHAAGVGPFKLESWAPGADVVLVRNPEYWNRDEKEIQLDQVVLKNIQDEQSLYQAIQAGDIDLGWFAEPSILKDATTNDRVKYTMGVGSDQESIALNMTAPPFDDPRARQAVSMAINREEIVDLVMEGLAEEAYNLFPESDPFHNDASNPPFDLEAAKALVAEYEADTGRPLEFTYDCRPDIRATSVIERQLSAAGMKVSVQNVSGADRLAAYLAGDYQAVCWTMAGFLMPDALPYRFFHSSGDLNSMGFDNAEFDSYVDQARQVADPARRNELWSAADEILAAEMPWVWTTSTPIGWIYSPDIESVDFDEPERLRYKIPIFENISLNR</sequence>
<name>A0A4R5DK00_9ACTN</name>
<dbReference type="GO" id="GO:1904680">
    <property type="term" value="F:peptide transmembrane transporter activity"/>
    <property type="evidence" value="ECO:0007669"/>
    <property type="project" value="TreeGrafter"/>
</dbReference>
<dbReference type="RefSeq" id="WP_131893876.1">
    <property type="nucleotide sequence ID" value="NZ_SMKZ01000011.1"/>
</dbReference>
<dbReference type="OrthoDB" id="5240629at2"/>
<dbReference type="PANTHER" id="PTHR30290">
    <property type="entry name" value="PERIPLASMIC BINDING COMPONENT OF ABC TRANSPORTER"/>
    <property type="match status" value="1"/>
</dbReference>
<gene>
    <name evidence="4" type="ORF">E1269_09840</name>
</gene>
<dbReference type="Pfam" id="PF00496">
    <property type="entry name" value="SBP_bac_5"/>
    <property type="match status" value="1"/>
</dbReference>
<reference evidence="4 5" key="1">
    <citation type="submission" date="2019-03" db="EMBL/GenBank/DDBJ databases">
        <title>Draft genome sequences of novel Actinobacteria.</title>
        <authorList>
            <person name="Sahin N."/>
            <person name="Ay H."/>
            <person name="Saygin H."/>
        </authorList>
    </citation>
    <scope>NUCLEOTIDE SEQUENCE [LARGE SCALE GENOMIC DNA]</scope>
    <source>
        <strain evidence="4 5">5K138</strain>
    </source>
</reference>
<dbReference type="PANTHER" id="PTHR30290:SF38">
    <property type="entry name" value="D,D-DIPEPTIDE-BINDING PERIPLASMIC PROTEIN DDPA-RELATED"/>
    <property type="match status" value="1"/>
</dbReference>
<evidence type="ECO:0000259" key="3">
    <source>
        <dbReference type="Pfam" id="PF00496"/>
    </source>
</evidence>
<dbReference type="PROSITE" id="PS51257">
    <property type="entry name" value="PROKAR_LIPOPROTEIN"/>
    <property type="match status" value="1"/>
</dbReference>
<proteinExistence type="predicted"/>
<dbReference type="InterPro" id="IPR030678">
    <property type="entry name" value="Peptide/Ni-bd"/>
</dbReference>
<feature type="chain" id="PRO_5020756375" evidence="2">
    <location>
        <begin position="23"/>
        <end position="531"/>
    </location>
</feature>
<evidence type="ECO:0000313" key="5">
    <source>
        <dbReference type="Proteomes" id="UP000294739"/>
    </source>
</evidence>
<evidence type="ECO:0000256" key="2">
    <source>
        <dbReference type="SAM" id="SignalP"/>
    </source>
</evidence>
<dbReference type="Proteomes" id="UP000294739">
    <property type="component" value="Unassembled WGS sequence"/>
</dbReference>
<dbReference type="GO" id="GO:0043190">
    <property type="term" value="C:ATP-binding cassette (ABC) transporter complex"/>
    <property type="evidence" value="ECO:0007669"/>
    <property type="project" value="InterPro"/>
</dbReference>
<keyword evidence="5" id="KW-1185">Reference proteome</keyword>
<dbReference type="CDD" id="cd00995">
    <property type="entry name" value="PBP2_NikA_DppA_OppA_like"/>
    <property type="match status" value="1"/>
</dbReference>
<dbReference type="GO" id="GO:0015833">
    <property type="term" value="P:peptide transport"/>
    <property type="evidence" value="ECO:0007669"/>
    <property type="project" value="TreeGrafter"/>
</dbReference>
<dbReference type="AlphaFoldDB" id="A0A4R5DK00"/>
<organism evidence="4 5">
    <name type="scientific">Jiangella asiatica</name>
    <dbReference type="NCBI Taxonomy" id="2530372"/>
    <lineage>
        <taxon>Bacteria</taxon>
        <taxon>Bacillati</taxon>
        <taxon>Actinomycetota</taxon>
        <taxon>Actinomycetes</taxon>
        <taxon>Jiangellales</taxon>
        <taxon>Jiangellaceae</taxon>
        <taxon>Jiangella</taxon>
    </lineage>
</organism>
<feature type="signal peptide" evidence="2">
    <location>
        <begin position="1"/>
        <end position="22"/>
    </location>
</feature>
<dbReference type="GO" id="GO:0042597">
    <property type="term" value="C:periplasmic space"/>
    <property type="evidence" value="ECO:0007669"/>
    <property type="project" value="UniProtKB-ARBA"/>
</dbReference>
<comment type="caution">
    <text evidence="4">The sequence shown here is derived from an EMBL/GenBank/DDBJ whole genome shotgun (WGS) entry which is preliminary data.</text>
</comment>
<keyword evidence="1 2" id="KW-0732">Signal</keyword>
<accession>A0A4R5DK00</accession>
<evidence type="ECO:0000256" key="1">
    <source>
        <dbReference type="ARBA" id="ARBA00022729"/>
    </source>
</evidence>
<feature type="domain" description="Solute-binding protein family 5" evidence="3">
    <location>
        <begin position="89"/>
        <end position="446"/>
    </location>
</feature>
<dbReference type="PIRSF" id="PIRSF002741">
    <property type="entry name" value="MppA"/>
    <property type="match status" value="1"/>
</dbReference>
<dbReference type="Gene3D" id="3.90.76.10">
    <property type="entry name" value="Dipeptide-binding Protein, Domain 1"/>
    <property type="match status" value="1"/>
</dbReference>
<dbReference type="EMBL" id="SMKZ01000011">
    <property type="protein sequence ID" value="TDE11165.1"/>
    <property type="molecule type" value="Genomic_DNA"/>
</dbReference>
<evidence type="ECO:0000313" key="4">
    <source>
        <dbReference type="EMBL" id="TDE11165.1"/>
    </source>
</evidence>